<dbReference type="GO" id="GO:0006955">
    <property type="term" value="P:immune response"/>
    <property type="evidence" value="ECO:0007669"/>
    <property type="project" value="TreeGrafter"/>
</dbReference>
<dbReference type="InterPro" id="IPR003597">
    <property type="entry name" value="Ig_C1-set"/>
</dbReference>
<keyword evidence="1" id="KW-0325">Glycoprotein</keyword>
<dbReference type="InterPro" id="IPR007110">
    <property type="entry name" value="Ig-like_dom"/>
</dbReference>
<dbReference type="GO" id="GO:0009897">
    <property type="term" value="C:external side of plasma membrane"/>
    <property type="evidence" value="ECO:0007669"/>
    <property type="project" value="TreeGrafter"/>
</dbReference>
<dbReference type="InterPro" id="IPR011161">
    <property type="entry name" value="MHC_I-like_Ag-recog"/>
</dbReference>
<dbReference type="OrthoDB" id="8936120at2759"/>
<dbReference type="SUPFAM" id="SSF48726">
    <property type="entry name" value="Immunoglobulin"/>
    <property type="match status" value="1"/>
</dbReference>
<dbReference type="InParanoid" id="A0A1S3WGT2"/>
<dbReference type="GO" id="GO:0005615">
    <property type="term" value="C:extracellular space"/>
    <property type="evidence" value="ECO:0007669"/>
    <property type="project" value="TreeGrafter"/>
</dbReference>
<evidence type="ECO:0000313" key="6">
    <source>
        <dbReference type="RefSeq" id="XP_016045497.2"/>
    </source>
</evidence>
<evidence type="ECO:0000256" key="1">
    <source>
        <dbReference type="ARBA" id="ARBA00023180"/>
    </source>
</evidence>
<dbReference type="PRINTS" id="PR01638">
    <property type="entry name" value="MHCCLASSI"/>
</dbReference>
<gene>
    <name evidence="6" type="primary">LOC103117185</name>
</gene>
<keyword evidence="3" id="KW-0812">Transmembrane</keyword>
<dbReference type="SMART" id="SM00407">
    <property type="entry name" value="IGc1"/>
    <property type="match status" value="1"/>
</dbReference>
<dbReference type="PANTHER" id="PTHR16675:SF134">
    <property type="entry name" value="IG-LIKE DOMAIN-CONTAINING PROTEIN"/>
    <property type="match status" value="1"/>
</dbReference>
<dbReference type="Gene3D" id="2.60.40.10">
    <property type="entry name" value="Immunoglobulins"/>
    <property type="match status" value="1"/>
</dbReference>
<evidence type="ECO:0000313" key="5">
    <source>
        <dbReference type="Proteomes" id="UP001652624"/>
    </source>
</evidence>
<evidence type="ECO:0000256" key="2">
    <source>
        <dbReference type="RuleBase" id="RU004439"/>
    </source>
</evidence>
<dbReference type="PROSITE" id="PS50835">
    <property type="entry name" value="IG_LIKE"/>
    <property type="match status" value="1"/>
</dbReference>
<sequence length="331" mass="38137">MAQLREVNSDNKSWPPGTHFLRYHYLFLSEPGPHLPQFLVRGCVNHQNFIQFDSHVGKAEPQVPWMAHVDAQYWETETQKLRAWAKLQQGEMRTLMSYYNQSSGTHTIQLMLGCEVQEGSGSRGFWKFGYDGQDHLMLELETLSWVSSHLMSRKTKHRWETERHYASYYKAYLGSLCLSSLHRYLELGGHSLTHREQPTVQVTRHSAKDVGTTLRCYAWSFYPREISVSWWLGEKELSQETKRLETRPSGDGTYQTWAVVRVPPGKETQYRCRVQHSGLSQALTVAWESPSLREVDAIILIVGLEISLGIGVVLLTMWCFRGSWRSIAGIA</sequence>
<proteinExistence type="inferred from homology"/>
<feature type="domain" description="Ig-like" evidence="4">
    <location>
        <begin position="198"/>
        <end position="286"/>
    </location>
</feature>
<name>A0A1S3WGT2_ERIEU</name>
<dbReference type="InterPro" id="IPR050208">
    <property type="entry name" value="MHC_class-I_related"/>
</dbReference>
<keyword evidence="3" id="KW-1133">Transmembrane helix</keyword>
<dbReference type="InterPro" id="IPR013783">
    <property type="entry name" value="Ig-like_fold"/>
</dbReference>
<dbReference type="RefSeq" id="XP_016045497.2">
    <property type="nucleotide sequence ID" value="XM_016190011.2"/>
</dbReference>
<dbReference type="Pfam" id="PF00129">
    <property type="entry name" value="MHC_I"/>
    <property type="match status" value="1"/>
</dbReference>
<dbReference type="InterPro" id="IPR036179">
    <property type="entry name" value="Ig-like_dom_sf"/>
</dbReference>
<accession>A0A1S3WGT2</accession>
<dbReference type="GeneID" id="103117185"/>
<dbReference type="PROSITE" id="PS00290">
    <property type="entry name" value="IG_MHC"/>
    <property type="match status" value="1"/>
</dbReference>
<organism evidence="5 6">
    <name type="scientific">Erinaceus europaeus</name>
    <name type="common">Western European hedgehog</name>
    <dbReference type="NCBI Taxonomy" id="9365"/>
    <lineage>
        <taxon>Eukaryota</taxon>
        <taxon>Metazoa</taxon>
        <taxon>Chordata</taxon>
        <taxon>Craniata</taxon>
        <taxon>Vertebrata</taxon>
        <taxon>Euteleostomi</taxon>
        <taxon>Mammalia</taxon>
        <taxon>Eutheria</taxon>
        <taxon>Laurasiatheria</taxon>
        <taxon>Eulipotyphla</taxon>
        <taxon>Erinaceidae</taxon>
        <taxon>Erinaceinae</taxon>
        <taxon>Erinaceus</taxon>
    </lineage>
</organism>
<dbReference type="CDD" id="cd07698">
    <property type="entry name" value="IgC1_MHC_I_alpha3"/>
    <property type="match status" value="1"/>
</dbReference>
<dbReference type="STRING" id="9365.ENSEEUP00000005099"/>
<dbReference type="SUPFAM" id="SSF54452">
    <property type="entry name" value="MHC antigen-recognition domain"/>
    <property type="match status" value="1"/>
</dbReference>
<keyword evidence="5" id="KW-1185">Reference proteome</keyword>
<feature type="transmembrane region" description="Helical" evidence="3">
    <location>
        <begin position="297"/>
        <end position="320"/>
    </location>
</feature>
<dbReference type="PANTHER" id="PTHR16675">
    <property type="entry name" value="MHC CLASS I-RELATED"/>
    <property type="match status" value="1"/>
</dbReference>
<dbReference type="Gene3D" id="3.30.500.10">
    <property type="entry name" value="MHC class I-like antigen recognition-like"/>
    <property type="match status" value="1"/>
</dbReference>
<dbReference type="InterPro" id="IPR003006">
    <property type="entry name" value="Ig/MHC_CS"/>
</dbReference>
<dbReference type="Pfam" id="PF07654">
    <property type="entry name" value="C1-set"/>
    <property type="match status" value="1"/>
</dbReference>
<comment type="similarity">
    <text evidence="2">Belongs to the MHC class I family.</text>
</comment>
<evidence type="ECO:0000256" key="3">
    <source>
        <dbReference type="SAM" id="Phobius"/>
    </source>
</evidence>
<dbReference type="InterPro" id="IPR001039">
    <property type="entry name" value="MHC_I_a_a1/a2"/>
</dbReference>
<dbReference type="AlphaFoldDB" id="A0A1S3WGT2"/>
<reference evidence="6" key="1">
    <citation type="submission" date="2025-08" db="UniProtKB">
        <authorList>
            <consortium name="RefSeq"/>
        </authorList>
    </citation>
    <scope>IDENTIFICATION</scope>
</reference>
<dbReference type="InterPro" id="IPR037055">
    <property type="entry name" value="MHC_I-like_Ag-recog_sf"/>
</dbReference>
<evidence type="ECO:0000259" key="4">
    <source>
        <dbReference type="PROSITE" id="PS50835"/>
    </source>
</evidence>
<protein>
    <submittedName>
        <fullName evidence="6">Class I histocompatibility antigen, Gogo-C*0203 alpha chain-like isoform X2</fullName>
    </submittedName>
</protein>
<dbReference type="eggNOG" id="ENOG502RQEK">
    <property type="taxonomic scope" value="Eukaryota"/>
</dbReference>
<dbReference type="Proteomes" id="UP001652624">
    <property type="component" value="Chromosome 9"/>
</dbReference>
<keyword evidence="3" id="KW-0472">Membrane</keyword>
<dbReference type="InterPro" id="IPR011162">
    <property type="entry name" value="MHC_I/II-like_Ag-recog"/>
</dbReference>